<dbReference type="AlphaFoldDB" id="A0A166C945"/>
<dbReference type="Gene3D" id="3.30.460.40">
    <property type="match status" value="1"/>
</dbReference>
<dbReference type="PANTHER" id="PTHR43404:SF2">
    <property type="entry name" value="LIPOPOLYSACCHARIDE CHOLINEPHOSPHOTRANSFERASE LICD"/>
    <property type="match status" value="1"/>
</dbReference>
<proteinExistence type="predicted"/>
<evidence type="ECO:0000256" key="2">
    <source>
        <dbReference type="ARBA" id="ARBA00047518"/>
    </source>
</evidence>
<dbReference type="InterPro" id="IPR007074">
    <property type="entry name" value="LicD/FKTN/FKRP_NTP_transf"/>
</dbReference>
<gene>
    <name evidence="5" type="ORF">MBORA_00340</name>
</gene>
<dbReference type="STRING" id="66851.MBORA_00340"/>
<evidence type="ECO:0000256" key="1">
    <source>
        <dbReference type="ARBA" id="ARBA00034531"/>
    </source>
</evidence>
<accession>A0A166C945</accession>
<dbReference type="SUPFAM" id="SSF81301">
    <property type="entry name" value="Nucleotidyltransferase"/>
    <property type="match status" value="1"/>
</dbReference>
<dbReference type="GO" id="GO:0009100">
    <property type="term" value="P:glycoprotein metabolic process"/>
    <property type="evidence" value="ECO:0007669"/>
    <property type="project" value="UniProtKB-ARBA"/>
</dbReference>
<evidence type="ECO:0000256" key="3">
    <source>
        <dbReference type="ARBA" id="ARBA00048696"/>
    </source>
</evidence>
<organism evidence="5 6">
    <name type="scientific">Methanobrevibacter oralis</name>
    <dbReference type="NCBI Taxonomy" id="66851"/>
    <lineage>
        <taxon>Archaea</taxon>
        <taxon>Methanobacteriati</taxon>
        <taxon>Methanobacteriota</taxon>
        <taxon>Methanomada group</taxon>
        <taxon>Methanobacteria</taxon>
        <taxon>Methanobacteriales</taxon>
        <taxon>Methanobacteriaceae</taxon>
        <taxon>Methanobrevibacter</taxon>
    </lineage>
</organism>
<evidence type="ECO:0000313" key="6">
    <source>
        <dbReference type="Proteomes" id="UP000077428"/>
    </source>
</evidence>
<dbReference type="Pfam" id="PF04991">
    <property type="entry name" value="LicD"/>
    <property type="match status" value="1"/>
</dbReference>
<dbReference type="PANTHER" id="PTHR43404">
    <property type="entry name" value="LIPOPOLYSACCHARIDE CHOLINEPHOSPHOTRANSFERASE LICD"/>
    <property type="match status" value="1"/>
</dbReference>
<dbReference type="Proteomes" id="UP000077428">
    <property type="component" value="Unassembled WGS sequence"/>
</dbReference>
<comment type="caution">
    <text evidence="5">The sequence shown here is derived from an EMBL/GenBank/DDBJ whole genome shotgun (WGS) entry which is preliminary data.</text>
</comment>
<name>A0A166C945_METOA</name>
<dbReference type="EC" id="2.7.7.108" evidence="1"/>
<keyword evidence="6" id="KW-1185">Reference proteome</keyword>
<protein>
    <recommendedName>
        <fullName evidence="1">protein adenylyltransferase</fullName>
        <ecNumber evidence="1">2.7.7.108</ecNumber>
    </recommendedName>
</protein>
<dbReference type="InterPro" id="IPR043519">
    <property type="entry name" value="NT_sf"/>
</dbReference>
<dbReference type="GO" id="GO:0070733">
    <property type="term" value="F:AMPylase activity"/>
    <property type="evidence" value="ECO:0007669"/>
    <property type="project" value="UniProtKB-EC"/>
</dbReference>
<sequence>MFYIKEGSEDLKHLQKVLLMILKDFIEICEENDLNYYVCGGTALGAVRHNGFIPWDDDVDVYLFRKDYEKFLEIVSKKENDKYTFVNVKTHDDYFLYFTKMMLNGTKFEEWWANQVNFKSQIFIDIFVLDNITDNRFKRFFQVKICRILDRLTTIAAIKLEGYPKFVQIPSNIIHNIFKLLKIKPITISNLNLKLMKINKDDNSKMVCDFSEVGQPAVYERKDFGKPIKIKFESIEVNVAQNYNYTLSKIYGDYMKIPDKKDRINHKISELDFGIY</sequence>
<dbReference type="PATRIC" id="fig|66851.6.peg.46"/>
<reference evidence="6" key="1">
    <citation type="journal article" date="2016" name="Genome Announc.">
        <title>Draft Genome Sequences of Methanobrevibacter curvatus DSM11111, Methanobrevibacter cuticularis DSM11139, Methanobrevibacter filiformis DSM11501, and Methanobrevibacter oralis DSM7256.</title>
        <authorList>
            <person name="Poehlein A."/>
            <person name="Seedorf H."/>
        </authorList>
    </citation>
    <scope>NUCLEOTIDE SEQUENCE [LARGE SCALE GENOMIC DNA]</scope>
    <source>
        <strain evidence="6">DSM 7256 / JCM 30027 / ZR</strain>
    </source>
</reference>
<evidence type="ECO:0000259" key="4">
    <source>
        <dbReference type="Pfam" id="PF04991"/>
    </source>
</evidence>
<feature type="domain" description="LicD/FKTN/FKRP nucleotidyltransferase" evidence="4">
    <location>
        <begin position="29"/>
        <end position="252"/>
    </location>
</feature>
<dbReference type="InterPro" id="IPR052942">
    <property type="entry name" value="LPS_cholinephosphotransferase"/>
</dbReference>
<comment type="catalytic activity">
    <reaction evidence="2">
        <text>O-(5'-adenylyl)-L-tyrosyl-[protein] + ATP = O-[5'-(adenylyl-(5'-&gt;3')-adenylyl)]-L-tyrosyl-[protein] + diphosphate</text>
        <dbReference type="Rhea" id="RHEA:66528"/>
        <dbReference type="Rhea" id="RHEA-COMP:13846"/>
        <dbReference type="Rhea" id="RHEA-COMP:17046"/>
        <dbReference type="ChEBI" id="CHEBI:30616"/>
        <dbReference type="ChEBI" id="CHEBI:33019"/>
        <dbReference type="ChEBI" id="CHEBI:83624"/>
        <dbReference type="ChEBI" id="CHEBI:167160"/>
    </reaction>
</comment>
<evidence type="ECO:0000313" key="5">
    <source>
        <dbReference type="EMBL" id="KZX14260.1"/>
    </source>
</evidence>
<comment type="catalytic activity">
    <reaction evidence="3">
        <text>L-tyrosyl-[protein] + ATP = O-(5'-adenylyl)-L-tyrosyl-[protein] + diphosphate</text>
        <dbReference type="Rhea" id="RHEA:54288"/>
        <dbReference type="Rhea" id="RHEA-COMP:10136"/>
        <dbReference type="Rhea" id="RHEA-COMP:13846"/>
        <dbReference type="ChEBI" id="CHEBI:30616"/>
        <dbReference type="ChEBI" id="CHEBI:33019"/>
        <dbReference type="ChEBI" id="CHEBI:46858"/>
        <dbReference type="ChEBI" id="CHEBI:83624"/>
        <dbReference type="EC" id="2.7.7.108"/>
    </reaction>
</comment>
<dbReference type="RefSeq" id="WP_042692470.1">
    <property type="nucleotide sequence ID" value="NZ_CABMAB010000008.1"/>
</dbReference>
<dbReference type="EMBL" id="LWMU01000011">
    <property type="protein sequence ID" value="KZX14260.1"/>
    <property type="molecule type" value="Genomic_DNA"/>
</dbReference>